<keyword evidence="2" id="KW-1185">Reference proteome</keyword>
<accession>A0A238L8Y8</accession>
<gene>
    <name evidence="1" type="ORF">LOM8899_00164</name>
</gene>
<proteinExistence type="predicted"/>
<sequence>MTDSVSQFFAAWADSDPTTRDAAIDESLGTTIFYADPRTEAPLTTADAVKSYVGQFSEMAPGMPVSAVNISTTLNFARATVHFGAGERVQTGQYIADLDDAGKITRLVGFVGMGAPE</sequence>
<evidence type="ECO:0008006" key="3">
    <source>
        <dbReference type="Google" id="ProtNLM"/>
    </source>
</evidence>
<dbReference type="SUPFAM" id="SSF54427">
    <property type="entry name" value="NTF2-like"/>
    <property type="match status" value="1"/>
</dbReference>
<dbReference type="RefSeq" id="WP_133064954.1">
    <property type="nucleotide sequence ID" value="NZ_FXZK01000001.1"/>
</dbReference>
<dbReference type="Proteomes" id="UP000201613">
    <property type="component" value="Unassembled WGS sequence"/>
</dbReference>
<name>A0A238L8Y8_9RHOB</name>
<reference evidence="1 2" key="1">
    <citation type="submission" date="2017-05" db="EMBL/GenBank/DDBJ databases">
        <authorList>
            <person name="Song R."/>
            <person name="Chenine A.L."/>
            <person name="Ruprecht R.M."/>
        </authorList>
    </citation>
    <scope>NUCLEOTIDE SEQUENCE [LARGE SCALE GENOMIC DNA]</scope>
    <source>
        <strain evidence="1 2">CECT 8899</strain>
    </source>
</reference>
<evidence type="ECO:0000313" key="1">
    <source>
        <dbReference type="EMBL" id="SMY06043.1"/>
    </source>
</evidence>
<dbReference type="InterPro" id="IPR032710">
    <property type="entry name" value="NTF2-like_dom_sf"/>
</dbReference>
<dbReference type="OrthoDB" id="7658823at2"/>
<protein>
    <recommendedName>
        <fullName evidence="3">SnoaL-like domain protein</fullName>
    </recommendedName>
</protein>
<dbReference type="AlphaFoldDB" id="A0A238L8Y8"/>
<evidence type="ECO:0000313" key="2">
    <source>
        <dbReference type="Proteomes" id="UP000201613"/>
    </source>
</evidence>
<dbReference type="EMBL" id="FXZK01000001">
    <property type="protein sequence ID" value="SMY06043.1"/>
    <property type="molecule type" value="Genomic_DNA"/>
</dbReference>
<organism evidence="1 2">
    <name type="scientific">Flavimaricola marinus</name>
    <dbReference type="NCBI Taxonomy" id="1819565"/>
    <lineage>
        <taxon>Bacteria</taxon>
        <taxon>Pseudomonadati</taxon>
        <taxon>Pseudomonadota</taxon>
        <taxon>Alphaproteobacteria</taxon>
        <taxon>Rhodobacterales</taxon>
        <taxon>Paracoccaceae</taxon>
        <taxon>Flavimaricola</taxon>
    </lineage>
</organism>
<dbReference type="Gene3D" id="3.10.450.50">
    <property type="match status" value="1"/>
</dbReference>